<name>A0A0F9CAM7_9ZZZZ</name>
<evidence type="ECO:0000313" key="1">
    <source>
        <dbReference type="EMBL" id="KKL46443.1"/>
    </source>
</evidence>
<dbReference type="AlphaFoldDB" id="A0A0F9CAM7"/>
<feature type="non-terminal residue" evidence="1">
    <location>
        <position position="36"/>
    </location>
</feature>
<comment type="caution">
    <text evidence="1">The sequence shown here is derived from an EMBL/GenBank/DDBJ whole genome shotgun (WGS) entry which is preliminary data.</text>
</comment>
<dbReference type="EMBL" id="LAZR01034029">
    <property type="protein sequence ID" value="KKL46443.1"/>
    <property type="molecule type" value="Genomic_DNA"/>
</dbReference>
<accession>A0A0F9CAM7</accession>
<sequence length="36" mass="3963">MTTLKKVHEIAEKLHKGKTAIHLNVAIDAAIILANR</sequence>
<gene>
    <name evidence="1" type="ORF">LCGC14_2345480</name>
</gene>
<proteinExistence type="predicted"/>
<reference evidence="1" key="1">
    <citation type="journal article" date="2015" name="Nature">
        <title>Complex archaea that bridge the gap between prokaryotes and eukaryotes.</title>
        <authorList>
            <person name="Spang A."/>
            <person name="Saw J.H."/>
            <person name="Jorgensen S.L."/>
            <person name="Zaremba-Niedzwiedzka K."/>
            <person name="Martijn J."/>
            <person name="Lind A.E."/>
            <person name="van Eijk R."/>
            <person name="Schleper C."/>
            <person name="Guy L."/>
            <person name="Ettema T.J."/>
        </authorList>
    </citation>
    <scope>NUCLEOTIDE SEQUENCE</scope>
</reference>
<protein>
    <submittedName>
        <fullName evidence="1">Uncharacterized protein</fullName>
    </submittedName>
</protein>
<organism evidence="1">
    <name type="scientific">marine sediment metagenome</name>
    <dbReference type="NCBI Taxonomy" id="412755"/>
    <lineage>
        <taxon>unclassified sequences</taxon>
        <taxon>metagenomes</taxon>
        <taxon>ecological metagenomes</taxon>
    </lineage>
</organism>